<dbReference type="InterPro" id="IPR052109">
    <property type="entry name" value="SRRM_Domain-Containing"/>
</dbReference>
<dbReference type="SUPFAM" id="SSF52047">
    <property type="entry name" value="RNI-like"/>
    <property type="match status" value="1"/>
</dbReference>
<evidence type="ECO:0000313" key="2">
    <source>
        <dbReference type="EMBL" id="OSS47815.1"/>
    </source>
</evidence>
<proteinExistence type="predicted"/>
<feature type="compositionally biased region" description="Basic and acidic residues" evidence="1">
    <location>
        <begin position="113"/>
        <end position="124"/>
    </location>
</feature>
<dbReference type="OMA" id="HNRHLNM"/>
<feature type="compositionally biased region" description="Acidic residues" evidence="1">
    <location>
        <begin position="788"/>
        <end position="805"/>
    </location>
</feature>
<feature type="compositionally biased region" description="Basic and acidic residues" evidence="1">
    <location>
        <begin position="191"/>
        <end position="201"/>
    </location>
</feature>
<dbReference type="Gene3D" id="3.80.10.10">
    <property type="entry name" value="Ribonuclease Inhibitor"/>
    <property type="match status" value="1"/>
</dbReference>
<feature type="region of interest" description="Disordered" evidence="1">
    <location>
        <begin position="788"/>
        <end position="811"/>
    </location>
</feature>
<protein>
    <submittedName>
        <fullName evidence="2">Uncharacterized protein</fullName>
    </submittedName>
</protein>
<gene>
    <name evidence="2" type="ORF">B5807_06336</name>
</gene>
<feature type="compositionally biased region" description="Basic residues" evidence="1">
    <location>
        <begin position="136"/>
        <end position="149"/>
    </location>
</feature>
<accession>A0A1Y2LVF6</accession>
<feature type="region of interest" description="Disordered" evidence="1">
    <location>
        <begin position="726"/>
        <end position="754"/>
    </location>
</feature>
<dbReference type="STRING" id="105696.A0A1Y2LVF6"/>
<organism evidence="2 3">
    <name type="scientific">Epicoccum nigrum</name>
    <name type="common">Soil fungus</name>
    <name type="synonym">Epicoccum purpurascens</name>
    <dbReference type="NCBI Taxonomy" id="105696"/>
    <lineage>
        <taxon>Eukaryota</taxon>
        <taxon>Fungi</taxon>
        <taxon>Dikarya</taxon>
        <taxon>Ascomycota</taxon>
        <taxon>Pezizomycotina</taxon>
        <taxon>Dothideomycetes</taxon>
        <taxon>Pleosporomycetidae</taxon>
        <taxon>Pleosporales</taxon>
        <taxon>Pleosporineae</taxon>
        <taxon>Didymellaceae</taxon>
        <taxon>Epicoccum</taxon>
    </lineage>
</organism>
<keyword evidence="3" id="KW-1185">Reference proteome</keyword>
<dbReference type="PANTHER" id="PTHR34755">
    <property type="entry name" value="SERINE/ARGININE REPETITIVE MATRIX PROTEIN 3-RELATED"/>
    <property type="match status" value="1"/>
</dbReference>
<dbReference type="AlphaFoldDB" id="A0A1Y2LVF6"/>
<dbReference type="PANTHER" id="PTHR34755:SF4">
    <property type="entry name" value="F-BOX DOMAIN-CONTAINING PROTEIN"/>
    <property type="match status" value="1"/>
</dbReference>
<feature type="region of interest" description="Disordered" evidence="1">
    <location>
        <begin position="70"/>
        <end position="203"/>
    </location>
</feature>
<dbReference type="InterPro" id="IPR032675">
    <property type="entry name" value="LRR_dom_sf"/>
</dbReference>
<feature type="compositionally biased region" description="Acidic residues" evidence="1">
    <location>
        <begin position="738"/>
        <end position="753"/>
    </location>
</feature>
<reference evidence="2 3" key="1">
    <citation type="journal article" date="2017" name="Genome Announc.">
        <title>Genome sequence of the saprophytic ascomycete Epicoccum nigrum ICMP 19927 strain isolated from New Zealand.</title>
        <authorList>
            <person name="Fokin M."/>
            <person name="Fleetwood D."/>
            <person name="Weir B.S."/>
            <person name="Villas-Boas S.G."/>
        </authorList>
    </citation>
    <scope>NUCLEOTIDE SEQUENCE [LARGE SCALE GENOMIC DNA]</scope>
    <source>
        <strain evidence="2 3">ICMP 19927</strain>
    </source>
</reference>
<name>A0A1Y2LVF6_EPING</name>
<dbReference type="Proteomes" id="UP000193240">
    <property type="component" value="Unassembled WGS sequence"/>
</dbReference>
<dbReference type="EMBL" id="KZ107847">
    <property type="protein sequence ID" value="OSS47815.1"/>
    <property type="molecule type" value="Genomic_DNA"/>
</dbReference>
<feature type="compositionally biased region" description="Basic residues" evidence="1">
    <location>
        <begin position="99"/>
        <end position="112"/>
    </location>
</feature>
<sequence>MTSPLELSLPSAPSPLNTHAPGACLTLSYTALWVHATTTPWLDSPSSAAYPLSHRSTDHLLSGVTMAVTSKRKRHAVSYQEPNSDEDLLGSSEYEQAPKRKRAAPSRRSARHRANDDVSSHHSTPEPPSMPEPSRKGHKDSRTRKHRRVSYKDISSDDDEDPDADFQIPQEHGKTTQRRAKAIAAPSPRPQRSERPREKGRSRQKLVIGRIRKPNQETDAVSDDVPILSDGHKPAWQALPYHILLQIFVYASHPLHDENMKPTSSISWLSQLARMCTTFTKPALTALYRNPPIFAMRQTRKDLVQHLIHPPSGAQVDFQVMPKRLTLDATQMSTLTDPTHSVADLAELVTSLTTLREIDVFDPLDRPPYRGRLRRIRRWVYPDELFEALRQTQLRLRSWRWNSTFSQRGPLWMKSIHGDATFQSLRELTLVKYHPDPSREEDIEDDDDTKPTMEELVASALAVLPDLRSLTFETCGIVSDRLLPLLPKDLVSLSIINCGELLSDAFSSFLTSHGAHLEELALHHNQALDLSFLVGLKQSCPKLEILRMDTTYYSSLVMSSDNEPLYESLLDENEVPTWPSSLRILDMQYLRKWDSTAAGNFFQSLIDSAEELPNLQDLTIIAMVDTDWRQRAEFRRKWSATFQAVFARKWEPPNPHLASLKAWRVWKETQGASVQEVQAGEEEEKVDSFIEGVSEVDAKQQKGEESDSDAPLISCRKRQDERWGSTRLRSRAKATASYDEESQESGSEQEVEKEEQVSFVQGRCHTVIFRIDNFRPREEIFAEADFLDAAPSDDEEWNGNDDAGDEGGYAW</sequence>
<evidence type="ECO:0000256" key="1">
    <source>
        <dbReference type="SAM" id="MobiDB-lite"/>
    </source>
</evidence>
<evidence type="ECO:0000313" key="3">
    <source>
        <dbReference type="Proteomes" id="UP000193240"/>
    </source>
</evidence>
<dbReference type="InParanoid" id="A0A1Y2LVF6"/>